<accession>A0A2V5L2V3</accession>
<organism evidence="6 7">
    <name type="scientific">Arthrobacter livingstonensis</name>
    <dbReference type="NCBI Taxonomy" id="670078"/>
    <lineage>
        <taxon>Bacteria</taxon>
        <taxon>Bacillati</taxon>
        <taxon>Actinomycetota</taxon>
        <taxon>Actinomycetes</taxon>
        <taxon>Micrococcales</taxon>
        <taxon>Micrococcaceae</taxon>
        <taxon>Arthrobacter</taxon>
    </lineage>
</organism>
<keyword evidence="7" id="KW-1185">Reference proteome</keyword>
<dbReference type="AlphaFoldDB" id="A0A2V5L2V3"/>
<dbReference type="InterPro" id="IPR036188">
    <property type="entry name" value="FAD/NAD-bd_sf"/>
</dbReference>
<dbReference type="Pfam" id="PF01593">
    <property type="entry name" value="Amino_oxidase"/>
    <property type="match status" value="1"/>
</dbReference>
<feature type="domain" description="Amine oxidase" evidence="5">
    <location>
        <begin position="16"/>
        <end position="446"/>
    </location>
</feature>
<dbReference type="PANTHER" id="PTHR43563">
    <property type="entry name" value="AMINE OXIDASE"/>
    <property type="match status" value="1"/>
</dbReference>
<dbReference type="Gene3D" id="3.50.50.60">
    <property type="entry name" value="FAD/NAD(P)-binding domain"/>
    <property type="match status" value="1"/>
</dbReference>
<dbReference type="SUPFAM" id="SSF54373">
    <property type="entry name" value="FAD-linked reductases, C-terminal domain"/>
    <property type="match status" value="1"/>
</dbReference>
<name>A0A2V5L2V3_9MICC</name>
<evidence type="ECO:0000256" key="1">
    <source>
        <dbReference type="ARBA" id="ARBA00001974"/>
    </source>
</evidence>
<comment type="cofactor">
    <cofactor evidence="1">
        <name>FAD</name>
        <dbReference type="ChEBI" id="CHEBI:57692"/>
    </cofactor>
</comment>
<evidence type="ECO:0000256" key="4">
    <source>
        <dbReference type="PIRSR" id="PIRSR601613-1"/>
    </source>
</evidence>
<evidence type="ECO:0000259" key="5">
    <source>
        <dbReference type="Pfam" id="PF01593"/>
    </source>
</evidence>
<proteinExistence type="inferred from homology"/>
<gene>
    <name evidence="6" type="ORF">CVV68_20780</name>
</gene>
<sequence length="471" mass="50644">METIERDVVIVGAGTAGLNAARDLRAAGLSVAVLEARDRVGGRTWTKTIDGAMLEIGGQWISPDQTALKELVAELGLEMFSRYRDGKSVYVAPDGTRSVYDGDMFPVSARTGAEMQRMIGILDGLAEEIGASEPWAHPRARELDTISLREWMSQTSDDQEACANIGHFLAGGMLTKPSHAFSVLQAVLMAASAGSFSNLVDEDLLLDKRVVGGMQNVSLAIAAQLGEDVVLDSPVRALNRTDGGVTAVADHVTVNARYAVMAVPPNLYSRVSFNPPLPRLQHQMHQHQSLGLVIKVHAVYETPFWREEGLSGTCFSPNLLVQEIYDNTNHGDTRGTLVAFVPDEKADAAFELGAGERRRVVLADFATSLGAKALEPVVYYESDWGSEEWTRGAYAASYDLGGLHRYGAHQLTPVGPIYWASSDLAAEGYQHVDGAVRIGRATAAKIVARDADLRGVLGGNENSPALARAQS</sequence>
<dbReference type="InterPro" id="IPR002937">
    <property type="entry name" value="Amino_oxidase"/>
</dbReference>
<feature type="binding site" evidence="4">
    <location>
        <position position="235"/>
    </location>
    <ligand>
        <name>FAD</name>
        <dbReference type="ChEBI" id="CHEBI:57692"/>
    </ligand>
</feature>
<dbReference type="PANTHER" id="PTHR43563:SF1">
    <property type="entry name" value="AMINE OXIDASE [FLAVIN-CONTAINING] B"/>
    <property type="match status" value="1"/>
</dbReference>
<dbReference type="EMBL" id="QJVD01000038">
    <property type="protein sequence ID" value="PYI64802.1"/>
    <property type="molecule type" value="Genomic_DNA"/>
</dbReference>
<evidence type="ECO:0000256" key="2">
    <source>
        <dbReference type="ARBA" id="ARBA00005995"/>
    </source>
</evidence>
<dbReference type="GO" id="GO:0016491">
    <property type="term" value="F:oxidoreductase activity"/>
    <property type="evidence" value="ECO:0007669"/>
    <property type="project" value="UniProtKB-KW"/>
</dbReference>
<feature type="binding site" evidence="4">
    <location>
        <position position="340"/>
    </location>
    <ligand>
        <name>substrate</name>
    </ligand>
</feature>
<dbReference type="RefSeq" id="WP_110502913.1">
    <property type="nucleotide sequence ID" value="NZ_QJVD01000038.1"/>
</dbReference>
<comment type="similarity">
    <text evidence="2">Belongs to the flavin monoamine oxidase family.</text>
</comment>
<dbReference type="OrthoDB" id="337830at2"/>
<evidence type="ECO:0000313" key="6">
    <source>
        <dbReference type="EMBL" id="PYI64802.1"/>
    </source>
</evidence>
<evidence type="ECO:0000313" key="7">
    <source>
        <dbReference type="Proteomes" id="UP000247832"/>
    </source>
</evidence>
<protein>
    <submittedName>
        <fullName evidence="6">Putrescine oxidase</fullName>
    </submittedName>
</protein>
<dbReference type="Proteomes" id="UP000247832">
    <property type="component" value="Unassembled WGS sequence"/>
</dbReference>
<comment type="caution">
    <text evidence="6">The sequence shown here is derived from an EMBL/GenBank/DDBJ whole genome shotgun (WGS) entry which is preliminary data.</text>
</comment>
<dbReference type="SUPFAM" id="SSF51905">
    <property type="entry name" value="FAD/NAD(P)-binding domain"/>
    <property type="match status" value="1"/>
</dbReference>
<dbReference type="InterPro" id="IPR050703">
    <property type="entry name" value="Flavin_MAO"/>
</dbReference>
<dbReference type="PRINTS" id="PR00757">
    <property type="entry name" value="AMINEOXDASEF"/>
</dbReference>
<dbReference type="InterPro" id="IPR001613">
    <property type="entry name" value="Flavin_amine_oxidase"/>
</dbReference>
<evidence type="ECO:0000256" key="3">
    <source>
        <dbReference type="ARBA" id="ARBA00023002"/>
    </source>
</evidence>
<keyword evidence="3" id="KW-0560">Oxidoreductase</keyword>
<reference evidence="6 7" key="1">
    <citation type="submission" date="2018-05" db="EMBL/GenBank/DDBJ databases">
        <title>Genetic diversity of glacier-inhabiting Cryobacterium bacteria in China and description of Cryobacterium mengkeensis sp. nov. and Arthrobacter glacialis sp. nov.</title>
        <authorList>
            <person name="Liu Q."/>
            <person name="Xin Y.-H."/>
        </authorList>
    </citation>
    <scope>NUCLEOTIDE SEQUENCE [LARGE SCALE GENOMIC DNA]</scope>
    <source>
        <strain evidence="6 7">LI2</strain>
    </source>
</reference>
<feature type="binding site" evidence="4">
    <location>
        <begin position="35"/>
        <end position="36"/>
    </location>
    <ligand>
        <name>FAD</name>
        <dbReference type="ChEBI" id="CHEBI:57692"/>
    </ligand>
</feature>